<evidence type="ECO:0000313" key="3">
    <source>
        <dbReference type="Proteomes" id="UP000648239"/>
    </source>
</evidence>
<keyword evidence="1" id="KW-1133">Transmembrane helix</keyword>
<feature type="transmembrane region" description="Helical" evidence="1">
    <location>
        <begin position="6"/>
        <end position="25"/>
    </location>
</feature>
<comment type="caution">
    <text evidence="2">The sequence shown here is derived from an EMBL/GenBank/DDBJ whole genome shotgun (WGS) entry which is preliminary data.</text>
</comment>
<feature type="transmembrane region" description="Helical" evidence="1">
    <location>
        <begin position="173"/>
        <end position="201"/>
    </location>
</feature>
<organism evidence="2 3">
    <name type="scientific">Candidatus Polarisedimenticola svalbardensis</name>
    <dbReference type="NCBI Taxonomy" id="2886004"/>
    <lineage>
        <taxon>Bacteria</taxon>
        <taxon>Pseudomonadati</taxon>
        <taxon>Acidobacteriota</taxon>
        <taxon>Candidatus Polarisedimenticolia</taxon>
        <taxon>Candidatus Polarisedimenticolales</taxon>
        <taxon>Candidatus Polarisedimenticolaceae</taxon>
        <taxon>Candidatus Polarisedimenticola</taxon>
    </lineage>
</organism>
<proteinExistence type="predicted"/>
<dbReference type="Proteomes" id="UP000648239">
    <property type="component" value="Unassembled WGS sequence"/>
</dbReference>
<feature type="transmembrane region" description="Helical" evidence="1">
    <location>
        <begin position="46"/>
        <end position="75"/>
    </location>
</feature>
<sequence length="234" mass="25002">MLDGFSWTMILAAAGIAVLHTALGPDHTLPFIMLAKARRWSRRKTITVTLLCGVGHVGSSLLLGSLGLAIGFGVGQFEIFEGFRGSLAAWLMVVFGFAYALWGLRLALRRRAGIVPHDHDGKVHIHTGGRHHHHHMGNDLSTTTFWMLFTVFVLGPCEPLIPFFMVPASRGDWGLALVTGAAFGIATLATMVALVVLGQAGIERLPLAALERWAHALAGMVIASSGLAVILLGL</sequence>
<feature type="transmembrane region" description="Helical" evidence="1">
    <location>
        <begin position="213"/>
        <end position="233"/>
    </location>
</feature>
<keyword evidence="1" id="KW-0812">Transmembrane</keyword>
<evidence type="ECO:0000256" key="1">
    <source>
        <dbReference type="SAM" id="Phobius"/>
    </source>
</evidence>
<accession>A0A8J7C1H6</accession>
<dbReference type="PANTHER" id="PTHR36394">
    <property type="entry name" value="OS01G0277700 PROTEIN"/>
    <property type="match status" value="1"/>
</dbReference>
<protein>
    <submittedName>
        <fullName evidence="2">Sulfite exporter TauE/SafE family protein</fullName>
    </submittedName>
</protein>
<evidence type="ECO:0000313" key="2">
    <source>
        <dbReference type="EMBL" id="MBD3867500.1"/>
    </source>
</evidence>
<feature type="transmembrane region" description="Helical" evidence="1">
    <location>
        <begin position="145"/>
        <end position="167"/>
    </location>
</feature>
<dbReference type="PANTHER" id="PTHR36394:SF1">
    <property type="entry name" value="OS01G0277700 PROTEIN"/>
    <property type="match status" value="1"/>
</dbReference>
<dbReference type="AlphaFoldDB" id="A0A8J7C1H6"/>
<feature type="transmembrane region" description="Helical" evidence="1">
    <location>
        <begin position="87"/>
        <end position="108"/>
    </location>
</feature>
<name>A0A8J7C1H6_9BACT</name>
<gene>
    <name evidence="2" type="ORF">IFK94_05195</name>
</gene>
<dbReference type="EMBL" id="JACXWD010000011">
    <property type="protein sequence ID" value="MBD3867500.1"/>
    <property type="molecule type" value="Genomic_DNA"/>
</dbReference>
<reference evidence="2 3" key="1">
    <citation type="submission" date="2020-08" db="EMBL/GenBank/DDBJ databases">
        <title>Acidobacteriota in marine sediments use diverse sulfur dissimilation pathways.</title>
        <authorList>
            <person name="Wasmund K."/>
        </authorList>
    </citation>
    <scope>NUCLEOTIDE SEQUENCE [LARGE SCALE GENOMIC DNA]</scope>
    <source>
        <strain evidence="2">MAG AM4</strain>
    </source>
</reference>
<keyword evidence="1" id="KW-0472">Membrane</keyword>